<sequence>MAAIYPSDLTYVWTDSWQKIRDGSYGFSGGHFFLIGKRSTVGDLGLAAGNNYKFTFHFKYAQEDSIQVKVVVKTKDECKNRTDTISKSTGLIEIETDSVLLGDNFDTIEFFVYTTDVKAVKGVYIYSITPSVV</sequence>
<organism evidence="1 2">
    <name type="scientific">Apostasia shenzhenica</name>
    <dbReference type="NCBI Taxonomy" id="1088818"/>
    <lineage>
        <taxon>Eukaryota</taxon>
        <taxon>Viridiplantae</taxon>
        <taxon>Streptophyta</taxon>
        <taxon>Embryophyta</taxon>
        <taxon>Tracheophyta</taxon>
        <taxon>Spermatophyta</taxon>
        <taxon>Magnoliopsida</taxon>
        <taxon>Liliopsida</taxon>
        <taxon>Asparagales</taxon>
        <taxon>Orchidaceae</taxon>
        <taxon>Apostasioideae</taxon>
        <taxon>Apostasia</taxon>
    </lineage>
</organism>
<dbReference type="EMBL" id="KZ452995">
    <property type="protein sequence ID" value="PKA48077.1"/>
    <property type="molecule type" value="Genomic_DNA"/>
</dbReference>
<evidence type="ECO:0000313" key="1">
    <source>
        <dbReference type="EMBL" id="PKA48077.1"/>
    </source>
</evidence>
<accession>A0A2H9ZXS1</accession>
<reference evidence="1 2" key="1">
    <citation type="journal article" date="2017" name="Nature">
        <title>The Apostasia genome and the evolution of orchids.</title>
        <authorList>
            <person name="Zhang G.Q."/>
            <person name="Liu K.W."/>
            <person name="Li Z."/>
            <person name="Lohaus R."/>
            <person name="Hsiao Y.Y."/>
            <person name="Niu S.C."/>
            <person name="Wang J.Y."/>
            <person name="Lin Y.C."/>
            <person name="Xu Q."/>
            <person name="Chen L.J."/>
            <person name="Yoshida K."/>
            <person name="Fujiwara S."/>
            <person name="Wang Z.W."/>
            <person name="Zhang Y.Q."/>
            <person name="Mitsuda N."/>
            <person name="Wang M."/>
            <person name="Liu G.H."/>
            <person name="Pecoraro L."/>
            <person name="Huang H.X."/>
            <person name="Xiao X.J."/>
            <person name="Lin M."/>
            <person name="Wu X.Y."/>
            <person name="Wu W.L."/>
            <person name="Chen Y.Y."/>
            <person name="Chang S.B."/>
            <person name="Sakamoto S."/>
            <person name="Ohme-Takagi M."/>
            <person name="Yagi M."/>
            <person name="Zeng S.J."/>
            <person name="Shen C.Y."/>
            <person name="Yeh C.M."/>
            <person name="Luo Y.B."/>
            <person name="Tsai W.C."/>
            <person name="Van de Peer Y."/>
            <person name="Liu Z.J."/>
        </authorList>
    </citation>
    <scope>NUCLEOTIDE SEQUENCE [LARGE SCALE GENOMIC DNA]</scope>
    <source>
        <strain evidence="2">cv. Shenzhen</strain>
        <tissue evidence="1">Stem</tissue>
    </source>
</reference>
<proteinExistence type="predicted"/>
<keyword evidence="2" id="KW-1185">Reference proteome</keyword>
<evidence type="ECO:0000313" key="2">
    <source>
        <dbReference type="Proteomes" id="UP000236161"/>
    </source>
</evidence>
<gene>
    <name evidence="1" type="ORF">AXF42_Ash015840</name>
</gene>
<name>A0A2H9ZXS1_9ASPA</name>
<protein>
    <submittedName>
        <fullName evidence="1">Uncharacterized protein</fullName>
    </submittedName>
</protein>
<dbReference type="Proteomes" id="UP000236161">
    <property type="component" value="Unassembled WGS sequence"/>
</dbReference>
<dbReference type="AlphaFoldDB" id="A0A2H9ZXS1"/>